<dbReference type="Proteomes" id="UP000752814">
    <property type="component" value="Unassembled WGS sequence"/>
</dbReference>
<protein>
    <submittedName>
        <fullName evidence="3">ATPase</fullName>
    </submittedName>
</protein>
<proteinExistence type="predicted"/>
<evidence type="ECO:0000313" key="4">
    <source>
        <dbReference type="Proteomes" id="UP000752814"/>
    </source>
</evidence>
<dbReference type="PANTHER" id="PTHR43566">
    <property type="entry name" value="CONSERVED PROTEIN"/>
    <property type="match status" value="1"/>
</dbReference>
<dbReference type="InterPro" id="IPR025420">
    <property type="entry name" value="DUF4143"/>
</dbReference>
<evidence type="ECO:0000313" key="3">
    <source>
        <dbReference type="EMBL" id="TQS81660.1"/>
    </source>
</evidence>
<gene>
    <name evidence="3" type="ORF">A3207_04420</name>
</gene>
<sequence length="420" mass="46410">MTPDGYRSRCMDPLIDKMLEAFGAVCIEGPKSCGKTWLALNHASSSIMISDPAGGFENRKLVKLDPHYAFTGDVPHLIDEWQDIPFLWDAVRAEVDRSTDNGRFILTGSSTPVRKGIMHSGAGRIGGIRMRTMSLYESGDSSGDVSLMDLFNHTLQFTKTKKIDLEHLIYLTVRGGWPRNINLKADAAVLANRGYLETCLNDAAALDGKGRNKSKLEMVVRSLARNESSTATVSKILSDVTEGSVSDKATIHYLDVLDRMFLINDQLPFDPNFRSSVRVGKTVKRHLADPSLAAAAMNLTPVKLLKDLHTYGFLFEAMCERDLDVYAQSLGGTLYHYRDLDGREIDAVLELSDGRWGAFEIKLGADQIDEAAKKLIAINKYFESRGARVPSFLCVVCGLSSAAYLREDGVYVVPINCLKN</sequence>
<comment type="caution">
    <text evidence="3">The sequence shown here is derived from an EMBL/GenBank/DDBJ whole genome shotgun (WGS) entry which is preliminary data.</text>
</comment>
<evidence type="ECO:0000259" key="2">
    <source>
        <dbReference type="Pfam" id="PF13635"/>
    </source>
</evidence>
<organism evidence="3 4">
    <name type="scientific">Candidatus Methanomassiliicoccus intestinalis</name>
    <dbReference type="NCBI Taxonomy" id="1406512"/>
    <lineage>
        <taxon>Archaea</taxon>
        <taxon>Methanobacteriati</taxon>
        <taxon>Thermoplasmatota</taxon>
        <taxon>Thermoplasmata</taxon>
        <taxon>Methanomassiliicoccales</taxon>
        <taxon>Methanomassiliicoccaceae</taxon>
        <taxon>Methanomassiliicoccus</taxon>
    </lineage>
</organism>
<name>A0A8J8PGL1_9ARCH</name>
<accession>A0A8J8PGL1</accession>
<dbReference type="InterPro" id="IPR041682">
    <property type="entry name" value="AAA_14"/>
</dbReference>
<reference evidence="3" key="1">
    <citation type="submission" date="2016-03" db="EMBL/GenBank/DDBJ databases">
        <authorList>
            <person name="Borrel G."/>
            <person name="Mccann A."/>
            <person name="O'Toole P.W."/>
        </authorList>
    </citation>
    <scope>NUCLEOTIDE SEQUENCE</scope>
    <source>
        <strain evidence="3">183</strain>
    </source>
</reference>
<dbReference type="Pfam" id="PF13173">
    <property type="entry name" value="AAA_14"/>
    <property type="match status" value="1"/>
</dbReference>
<dbReference type="PANTHER" id="PTHR43566:SF2">
    <property type="entry name" value="DUF4143 DOMAIN-CONTAINING PROTEIN"/>
    <property type="match status" value="1"/>
</dbReference>
<evidence type="ECO:0000259" key="1">
    <source>
        <dbReference type="Pfam" id="PF13173"/>
    </source>
</evidence>
<feature type="domain" description="DUF4143" evidence="2">
    <location>
        <begin position="202"/>
        <end position="363"/>
    </location>
</feature>
<dbReference type="Pfam" id="PF13635">
    <property type="entry name" value="DUF4143"/>
    <property type="match status" value="1"/>
</dbReference>
<dbReference type="EMBL" id="LVVT01000022">
    <property type="protein sequence ID" value="TQS81660.1"/>
    <property type="molecule type" value="Genomic_DNA"/>
</dbReference>
<feature type="domain" description="AAA" evidence="1">
    <location>
        <begin position="24"/>
        <end position="137"/>
    </location>
</feature>
<dbReference type="AlphaFoldDB" id="A0A8J8PGL1"/>